<feature type="transmembrane region" description="Helical" evidence="8">
    <location>
        <begin position="32"/>
        <end position="54"/>
    </location>
</feature>
<dbReference type="RefSeq" id="WP_158631298.1">
    <property type="nucleotide sequence ID" value="NZ_JAABOK010000010.1"/>
</dbReference>
<organism evidence="9 10">
    <name type="scientific">Chitinophaga solisilvae</name>
    <dbReference type="NCBI Taxonomy" id="1233460"/>
    <lineage>
        <taxon>Bacteria</taxon>
        <taxon>Pseudomonadati</taxon>
        <taxon>Bacteroidota</taxon>
        <taxon>Chitinophagia</taxon>
        <taxon>Chitinophagales</taxon>
        <taxon>Chitinophagaceae</taxon>
        <taxon>Chitinophaga</taxon>
    </lineage>
</organism>
<keyword evidence="6 8" id="KW-1133">Transmembrane helix</keyword>
<evidence type="ECO:0000313" key="10">
    <source>
        <dbReference type="Proteomes" id="UP000281028"/>
    </source>
</evidence>
<dbReference type="Proteomes" id="UP000281028">
    <property type="component" value="Unassembled WGS sequence"/>
</dbReference>
<dbReference type="PANTHER" id="PTHR30269:SF0">
    <property type="entry name" value="MEMBRANE TRANSPORTER PROTEIN YFCA-RELATED"/>
    <property type="match status" value="1"/>
</dbReference>
<proteinExistence type="inferred from homology"/>
<gene>
    <name evidence="9" type="ORF">ECE50_029585</name>
</gene>
<name>A0A9Q5DA89_9BACT</name>
<evidence type="ECO:0000256" key="2">
    <source>
        <dbReference type="ARBA" id="ARBA00009142"/>
    </source>
</evidence>
<feature type="transmembrane region" description="Helical" evidence="8">
    <location>
        <begin position="231"/>
        <end position="249"/>
    </location>
</feature>
<dbReference type="InterPro" id="IPR052017">
    <property type="entry name" value="TSUP"/>
</dbReference>
<reference evidence="9" key="1">
    <citation type="submission" date="2020-05" db="EMBL/GenBank/DDBJ databases">
        <title>Chitinophaga laudate sp. nov., isolated from a tropical peat swamp.</title>
        <authorList>
            <person name="Goh C.B.S."/>
            <person name="Lee M.S."/>
            <person name="Parimannan S."/>
            <person name="Pasbakhsh P."/>
            <person name="Yule C.M."/>
            <person name="Rajandas H."/>
            <person name="Loke S."/>
            <person name="Croft L."/>
            <person name="Tan J.B.L."/>
        </authorList>
    </citation>
    <scope>NUCLEOTIDE SEQUENCE</scope>
    <source>
        <strain evidence="9">Mgbs1</strain>
    </source>
</reference>
<comment type="caution">
    <text evidence="9">The sequence shown here is derived from an EMBL/GenBank/DDBJ whole genome shotgun (WGS) entry which is preliminary data.</text>
</comment>
<evidence type="ECO:0000256" key="4">
    <source>
        <dbReference type="ARBA" id="ARBA00022475"/>
    </source>
</evidence>
<dbReference type="OrthoDB" id="9807082at2"/>
<feature type="transmembrane region" description="Helical" evidence="8">
    <location>
        <begin position="100"/>
        <end position="123"/>
    </location>
</feature>
<accession>A0A9Q5DA89</accession>
<keyword evidence="4 8" id="KW-1003">Cell membrane</keyword>
<evidence type="ECO:0000256" key="8">
    <source>
        <dbReference type="RuleBase" id="RU363041"/>
    </source>
</evidence>
<comment type="subcellular location">
    <subcellularLocation>
        <location evidence="1 8">Cell membrane</location>
        <topology evidence="1 8">Multi-pass membrane protein</topology>
    </subcellularLocation>
</comment>
<evidence type="ECO:0000256" key="5">
    <source>
        <dbReference type="ARBA" id="ARBA00022692"/>
    </source>
</evidence>
<keyword evidence="10" id="KW-1185">Reference proteome</keyword>
<dbReference type="EMBL" id="RIAR02000001">
    <property type="protein sequence ID" value="NSL91014.1"/>
    <property type="molecule type" value="Genomic_DNA"/>
</dbReference>
<evidence type="ECO:0000256" key="6">
    <source>
        <dbReference type="ARBA" id="ARBA00022989"/>
    </source>
</evidence>
<dbReference type="Pfam" id="PF01925">
    <property type="entry name" value="TauE"/>
    <property type="match status" value="1"/>
</dbReference>
<evidence type="ECO:0000256" key="3">
    <source>
        <dbReference type="ARBA" id="ARBA00022448"/>
    </source>
</evidence>
<dbReference type="PANTHER" id="PTHR30269">
    <property type="entry name" value="TRANSMEMBRANE PROTEIN YFCA"/>
    <property type="match status" value="1"/>
</dbReference>
<sequence>MIPVQDALVIFSAAIFGSSVNAVAGGGGFVSYPSLISAGAGPLAANAISTVALWPGNMASFRAYRTDADYSWKQTGPLIMAITLGGLIGSLLAVKSSPALFSRFVPFFLLFTWLVFVCSPVIIRRFLAGPQQHTGIAGKTVILLLTGIYGGFFGAGLGMLLLTIFSFLGYRQLNEMNGLKVLLVSWNNGIAAITFIASRMIIWEHTLIMLTGALLGGYYGARLARKIPQAVLRKIIVVLGAVITLLFFLKEYYPH</sequence>
<evidence type="ECO:0000256" key="1">
    <source>
        <dbReference type="ARBA" id="ARBA00004651"/>
    </source>
</evidence>
<evidence type="ECO:0000313" key="9">
    <source>
        <dbReference type="EMBL" id="NSL91014.1"/>
    </source>
</evidence>
<comment type="similarity">
    <text evidence="2 8">Belongs to the 4-toluene sulfonate uptake permease (TSUP) (TC 2.A.102) family.</text>
</comment>
<dbReference type="AlphaFoldDB" id="A0A9Q5DA89"/>
<evidence type="ECO:0000256" key="7">
    <source>
        <dbReference type="ARBA" id="ARBA00023136"/>
    </source>
</evidence>
<keyword evidence="3" id="KW-0813">Transport</keyword>
<dbReference type="InterPro" id="IPR002781">
    <property type="entry name" value="TM_pro_TauE-like"/>
</dbReference>
<feature type="transmembrane region" description="Helical" evidence="8">
    <location>
        <begin position="75"/>
        <end position="94"/>
    </location>
</feature>
<protein>
    <recommendedName>
        <fullName evidence="8">Probable membrane transporter protein</fullName>
    </recommendedName>
</protein>
<keyword evidence="5 8" id="KW-0812">Transmembrane</keyword>
<feature type="transmembrane region" description="Helical" evidence="8">
    <location>
        <begin position="190"/>
        <end position="219"/>
    </location>
</feature>
<feature type="transmembrane region" description="Helical" evidence="8">
    <location>
        <begin position="143"/>
        <end position="170"/>
    </location>
</feature>
<keyword evidence="7 8" id="KW-0472">Membrane</keyword>
<dbReference type="GO" id="GO:0005886">
    <property type="term" value="C:plasma membrane"/>
    <property type="evidence" value="ECO:0007669"/>
    <property type="project" value="UniProtKB-SubCell"/>
</dbReference>